<protein>
    <recommendedName>
        <fullName evidence="5">Lipoprotein</fullName>
    </recommendedName>
</protein>
<keyword evidence="2" id="KW-0732">Signal</keyword>
<accession>A0A1M6VUW8</accession>
<evidence type="ECO:0000313" key="3">
    <source>
        <dbReference type="EMBL" id="SHK85221.1"/>
    </source>
</evidence>
<evidence type="ECO:0000256" key="1">
    <source>
        <dbReference type="SAM" id="MobiDB-lite"/>
    </source>
</evidence>
<keyword evidence="4" id="KW-1185">Reference proteome</keyword>
<feature type="compositionally biased region" description="Basic and acidic residues" evidence="1">
    <location>
        <begin position="64"/>
        <end position="79"/>
    </location>
</feature>
<feature type="compositionally biased region" description="Basic and acidic residues" evidence="1">
    <location>
        <begin position="39"/>
        <end position="49"/>
    </location>
</feature>
<feature type="signal peptide" evidence="2">
    <location>
        <begin position="1"/>
        <end position="21"/>
    </location>
</feature>
<dbReference type="Proteomes" id="UP000184364">
    <property type="component" value="Unassembled WGS sequence"/>
</dbReference>
<evidence type="ECO:0000256" key="2">
    <source>
        <dbReference type="SAM" id="SignalP"/>
    </source>
</evidence>
<dbReference type="PROSITE" id="PS51257">
    <property type="entry name" value="PROKAR_LIPOPROTEIN"/>
    <property type="match status" value="1"/>
</dbReference>
<dbReference type="RefSeq" id="WP_073292234.1">
    <property type="nucleotide sequence ID" value="NZ_FRAV01000008.1"/>
</dbReference>
<feature type="chain" id="PRO_5012296950" description="Lipoprotein" evidence="2">
    <location>
        <begin position="22"/>
        <end position="79"/>
    </location>
</feature>
<feature type="region of interest" description="Disordered" evidence="1">
    <location>
        <begin position="31"/>
        <end position="79"/>
    </location>
</feature>
<gene>
    <name evidence="3" type="ORF">SAMN05444267_1008149</name>
</gene>
<evidence type="ECO:0000313" key="4">
    <source>
        <dbReference type="Proteomes" id="UP000184364"/>
    </source>
</evidence>
<dbReference type="OrthoDB" id="1269020at2"/>
<name>A0A1M6VUW8_9FLAO</name>
<sequence length="79" mass="8812">MKKFISITTLLLCTLSLSSCRESDETITASETPNLTIKQETKNEGENLKNGDSLKIPDSNEIDPPIKDGQDWKLKSETK</sequence>
<dbReference type="AlphaFoldDB" id="A0A1M6VUW8"/>
<organism evidence="3 4">
    <name type="scientific">Chryseobacterium polytrichastri</name>
    <dbReference type="NCBI Taxonomy" id="1302687"/>
    <lineage>
        <taxon>Bacteria</taxon>
        <taxon>Pseudomonadati</taxon>
        <taxon>Bacteroidota</taxon>
        <taxon>Flavobacteriia</taxon>
        <taxon>Flavobacteriales</taxon>
        <taxon>Weeksellaceae</taxon>
        <taxon>Chryseobacterium group</taxon>
        <taxon>Chryseobacterium</taxon>
    </lineage>
</organism>
<evidence type="ECO:0008006" key="5">
    <source>
        <dbReference type="Google" id="ProtNLM"/>
    </source>
</evidence>
<dbReference type="STRING" id="1302687.SAMN05444267_1008149"/>
<reference evidence="4" key="1">
    <citation type="submission" date="2016-11" db="EMBL/GenBank/DDBJ databases">
        <authorList>
            <person name="Varghese N."/>
            <person name="Submissions S."/>
        </authorList>
    </citation>
    <scope>NUCLEOTIDE SEQUENCE [LARGE SCALE GENOMIC DNA]</scope>
    <source>
        <strain evidence="4">DSM 26899</strain>
    </source>
</reference>
<dbReference type="EMBL" id="FRAV01000008">
    <property type="protein sequence ID" value="SHK85221.1"/>
    <property type="molecule type" value="Genomic_DNA"/>
</dbReference>
<proteinExistence type="predicted"/>